<dbReference type="PANTHER" id="PTHR43725:SF53">
    <property type="entry name" value="UDP-ARABINOSE 4-EPIMERASE 1"/>
    <property type="match status" value="1"/>
</dbReference>
<evidence type="ECO:0000256" key="1">
    <source>
        <dbReference type="ARBA" id="ARBA00000083"/>
    </source>
</evidence>
<feature type="domain" description="NAD-dependent epimerase/dehydratase" evidence="12">
    <location>
        <begin position="3"/>
        <end position="251"/>
    </location>
</feature>
<dbReference type="OrthoDB" id="9811743at2"/>
<comment type="subunit">
    <text evidence="11">Homodimer.</text>
</comment>
<dbReference type="RefSeq" id="WP_127017270.1">
    <property type="nucleotide sequence ID" value="NZ_CP016379.1"/>
</dbReference>
<sequence>MNVLITGGAGYIGSHVVLELSKTNHNIIVYDNLQKGHRGAVLAGKLIVGDLNDTDKLEHVCREYDIQGVMHFAADSLVGESMKDPAKYYKNNVGNAINLLEVMRKNGIKYMVFSSTAAVYGEPDRIPITEETLTNPTNVYGRTKLVIEEMLKDYDRAYGMKFITLRYFNASGADPSGQIGEDHSPETHLIPLVLYTALGKRESISIFGTDYPTRDGTCIRDYIHVSDLAQAHILALEALLAGSESKIYNLGNGEGYSVREVIDMVKKVTGRDFKVNESERRPGDPAILVASSAKARKELGWKPQYGDLQKIIETAWNWHKNNPDGFK</sequence>
<evidence type="ECO:0000256" key="8">
    <source>
        <dbReference type="ARBA" id="ARBA00023144"/>
    </source>
</evidence>
<evidence type="ECO:0000256" key="11">
    <source>
        <dbReference type="RuleBase" id="RU366046"/>
    </source>
</evidence>
<dbReference type="UniPathway" id="UPA00214"/>
<accession>A0A3Q9HRV0</accession>
<keyword evidence="10 11" id="KW-0119">Carbohydrate metabolism</keyword>
<evidence type="ECO:0000256" key="6">
    <source>
        <dbReference type="ARBA" id="ARBA00018569"/>
    </source>
</evidence>
<comment type="similarity">
    <text evidence="4 11">Belongs to the NAD(P)-dependent epimerase/dehydratase family.</text>
</comment>
<dbReference type="AlphaFoldDB" id="A0A3Q9HRV0"/>
<dbReference type="InterPro" id="IPR001509">
    <property type="entry name" value="Epimerase_deHydtase"/>
</dbReference>
<comment type="catalytic activity">
    <reaction evidence="1 11">
        <text>UDP-alpha-D-glucose = UDP-alpha-D-galactose</text>
        <dbReference type="Rhea" id="RHEA:22168"/>
        <dbReference type="ChEBI" id="CHEBI:58885"/>
        <dbReference type="ChEBI" id="CHEBI:66914"/>
        <dbReference type="EC" id="5.1.3.2"/>
    </reaction>
</comment>
<evidence type="ECO:0000259" key="12">
    <source>
        <dbReference type="Pfam" id="PF01370"/>
    </source>
</evidence>
<dbReference type="Proteomes" id="UP000267250">
    <property type="component" value="Chromosome"/>
</dbReference>
<evidence type="ECO:0000256" key="2">
    <source>
        <dbReference type="ARBA" id="ARBA00001911"/>
    </source>
</evidence>
<organism evidence="13 14">
    <name type="scientific">Anoxybacter fermentans</name>
    <dbReference type="NCBI Taxonomy" id="1323375"/>
    <lineage>
        <taxon>Bacteria</taxon>
        <taxon>Bacillati</taxon>
        <taxon>Bacillota</taxon>
        <taxon>Clostridia</taxon>
        <taxon>Halanaerobiales</taxon>
        <taxon>Anoxybacter</taxon>
    </lineage>
</organism>
<dbReference type="Gene3D" id="3.90.25.10">
    <property type="entry name" value="UDP-galactose 4-epimerase, domain 1"/>
    <property type="match status" value="1"/>
</dbReference>
<gene>
    <name evidence="13" type="ORF">BBF96_11270</name>
</gene>
<dbReference type="GO" id="GO:0003978">
    <property type="term" value="F:UDP-glucose 4-epimerase activity"/>
    <property type="evidence" value="ECO:0007669"/>
    <property type="project" value="UniProtKB-UniRule"/>
</dbReference>
<protein>
    <recommendedName>
        <fullName evidence="6 11">UDP-glucose 4-epimerase</fullName>
        <ecNumber evidence="5 11">5.1.3.2</ecNumber>
    </recommendedName>
</protein>
<dbReference type="KEGG" id="aft:BBF96_11270"/>
<keyword evidence="8" id="KW-0299">Galactose metabolism</keyword>
<evidence type="ECO:0000256" key="3">
    <source>
        <dbReference type="ARBA" id="ARBA00004947"/>
    </source>
</evidence>
<dbReference type="CDD" id="cd05247">
    <property type="entry name" value="UDP_G4E_1_SDR_e"/>
    <property type="match status" value="1"/>
</dbReference>
<dbReference type="EC" id="5.1.3.2" evidence="5 11"/>
<evidence type="ECO:0000256" key="4">
    <source>
        <dbReference type="ARBA" id="ARBA00007637"/>
    </source>
</evidence>
<proteinExistence type="inferred from homology"/>
<keyword evidence="9 11" id="KW-0413">Isomerase</keyword>
<evidence type="ECO:0000313" key="14">
    <source>
        <dbReference type="Proteomes" id="UP000267250"/>
    </source>
</evidence>
<keyword evidence="14" id="KW-1185">Reference proteome</keyword>
<dbReference type="InterPro" id="IPR005886">
    <property type="entry name" value="UDP_G4E"/>
</dbReference>
<comment type="cofactor">
    <cofactor evidence="2 11">
        <name>NAD(+)</name>
        <dbReference type="ChEBI" id="CHEBI:57540"/>
    </cofactor>
</comment>
<comment type="pathway">
    <text evidence="3 11">Carbohydrate metabolism; galactose metabolism.</text>
</comment>
<dbReference type="NCBIfam" id="TIGR01179">
    <property type="entry name" value="galE"/>
    <property type="match status" value="1"/>
</dbReference>
<dbReference type="PANTHER" id="PTHR43725">
    <property type="entry name" value="UDP-GLUCOSE 4-EPIMERASE"/>
    <property type="match status" value="1"/>
</dbReference>
<evidence type="ECO:0000256" key="9">
    <source>
        <dbReference type="ARBA" id="ARBA00023235"/>
    </source>
</evidence>
<name>A0A3Q9HRV0_9FIRM</name>
<evidence type="ECO:0000256" key="5">
    <source>
        <dbReference type="ARBA" id="ARBA00013189"/>
    </source>
</evidence>
<dbReference type="Gene3D" id="3.40.50.720">
    <property type="entry name" value="NAD(P)-binding Rossmann-like Domain"/>
    <property type="match status" value="1"/>
</dbReference>
<keyword evidence="7 11" id="KW-0520">NAD</keyword>
<dbReference type="SUPFAM" id="SSF51735">
    <property type="entry name" value="NAD(P)-binding Rossmann-fold domains"/>
    <property type="match status" value="1"/>
</dbReference>
<dbReference type="EMBL" id="CP016379">
    <property type="protein sequence ID" value="AZR73920.1"/>
    <property type="molecule type" value="Genomic_DNA"/>
</dbReference>
<evidence type="ECO:0000313" key="13">
    <source>
        <dbReference type="EMBL" id="AZR73920.1"/>
    </source>
</evidence>
<dbReference type="Pfam" id="PF01370">
    <property type="entry name" value="Epimerase"/>
    <property type="match status" value="1"/>
</dbReference>
<dbReference type="GO" id="GO:0033499">
    <property type="term" value="P:galactose catabolic process via UDP-galactose, Leloir pathway"/>
    <property type="evidence" value="ECO:0007669"/>
    <property type="project" value="TreeGrafter"/>
</dbReference>
<evidence type="ECO:0000256" key="10">
    <source>
        <dbReference type="ARBA" id="ARBA00023277"/>
    </source>
</evidence>
<evidence type="ECO:0000256" key="7">
    <source>
        <dbReference type="ARBA" id="ARBA00023027"/>
    </source>
</evidence>
<dbReference type="InterPro" id="IPR036291">
    <property type="entry name" value="NAD(P)-bd_dom_sf"/>
</dbReference>
<reference evidence="13 14" key="1">
    <citation type="submission" date="2016-07" db="EMBL/GenBank/DDBJ databases">
        <title>Genome and transcriptome analysis of iron-reducing fermentative bacteria Anoxybacter fermentans.</title>
        <authorList>
            <person name="Zeng X."/>
            <person name="Shao Z."/>
        </authorList>
    </citation>
    <scope>NUCLEOTIDE SEQUENCE [LARGE SCALE GENOMIC DNA]</scope>
    <source>
        <strain evidence="13 14">DY22613</strain>
    </source>
</reference>